<dbReference type="EMBL" id="CP060719">
    <property type="protein sequence ID" value="QNN68860.1"/>
    <property type="molecule type" value="Genomic_DNA"/>
</dbReference>
<evidence type="ECO:0000256" key="3">
    <source>
        <dbReference type="ARBA" id="ARBA00023082"/>
    </source>
</evidence>
<dbReference type="GO" id="GO:0016987">
    <property type="term" value="F:sigma factor activity"/>
    <property type="evidence" value="ECO:0007669"/>
    <property type="project" value="UniProtKB-KW"/>
</dbReference>
<dbReference type="InterPro" id="IPR039425">
    <property type="entry name" value="RNA_pol_sigma-70-like"/>
</dbReference>
<dbReference type="NCBIfam" id="TIGR02937">
    <property type="entry name" value="sigma70-ECF"/>
    <property type="match status" value="1"/>
</dbReference>
<dbReference type="NCBIfam" id="NF006550">
    <property type="entry name" value="PRK09047.1"/>
    <property type="match status" value="1"/>
</dbReference>
<keyword evidence="4" id="KW-0804">Transcription</keyword>
<accession>A0A7G9SLY5</accession>
<dbReference type="PANTHER" id="PTHR43133:SF64">
    <property type="entry name" value="ECF SIGMA FACTOR"/>
    <property type="match status" value="1"/>
</dbReference>
<dbReference type="SUPFAM" id="SSF88659">
    <property type="entry name" value="Sigma3 and sigma4 domains of RNA polymerase sigma factors"/>
    <property type="match status" value="1"/>
</dbReference>
<protein>
    <submittedName>
        <fullName evidence="7">RNA polymerase sigma factor</fullName>
        <ecNumber evidence="7">2.7.7.6</ecNumber>
    </submittedName>
</protein>
<evidence type="ECO:0000256" key="5">
    <source>
        <dbReference type="SAM" id="MobiDB-lite"/>
    </source>
</evidence>
<dbReference type="Proteomes" id="UP000515804">
    <property type="component" value="Chromosome"/>
</dbReference>
<sequence>MLFVAAKLGQVEDALNNEPEPTDVVAPAALPTSLEQFLAGIDGRAFRFAELGLRHREDALDAVQDSMMKMLGYRDRPASEWSPLFWSILRNRIVDIQRRGLFRLRWLIPGSTDKDGEPIDWADDGPDPSRSHDSREAWSRISEALRTLPTRQREAFTLRVLEELDVADTARVMGCSEGSVKTHLSRAREALQRQLEEFR</sequence>
<keyword evidence="3" id="KW-0731">Sigma factor</keyword>
<dbReference type="PANTHER" id="PTHR43133">
    <property type="entry name" value="RNA POLYMERASE ECF-TYPE SIGMA FACTO"/>
    <property type="match status" value="1"/>
</dbReference>
<dbReference type="Gene3D" id="1.10.10.10">
    <property type="entry name" value="Winged helix-like DNA-binding domain superfamily/Winged helix DNA-binding domain"/>
    <property type="match status" value="1"/>
</dbReference>
<evidence type="ECO:0000256" key="1">
    <source>
        <dbReference type="ARBA" id="ARBA00010641"/>
    </source>
</evidence>
<evidence type="ECO:0000256" key="2">
    <source>
        <dbReference type="ARBA" id="ARBA00023015"/>
    </source>
</evidence>
<dbReference type="KEGG" id="tcn:H9L16_08920"/>
<feature type="region of interest" description="Disordered" evidence="5">
    <location>
        <begin position="115"/>
        <end position="135"/>
    </location>
</feature>
<keyword evidence="8" id="KW-1185">Reference proteome</keyword>
<evidence type="ECO:0000313" key="7">
    <source>
        <dbReference type="EMBL" id="QNN68860.1"/>
    </source>
</evidence>
<dbReference type="InterPro" id="IPR036388">
    <property type="entry name" value="WH-like_DNA-bd_sf"/>
</dbReference>
<evidence type="ECO:0000259" key="6">
    <source>
        <dbReference type="Pfam" id="PF08281"/>
    </source>
</evidence>
<feature type="domain" description="RNA polymerase sigma factor 70 region 4 type 2" evidence="6">
    <location>
        <begin position="140"/>
        <end position="191"/>
    </location>
</feature>
<keyword evidence="7" id="KW-0548">Nucleotidyltransferase</keyword>
<dbReference type="Pfam" id="PF08281">
    <property type="entry name" value="Sigma70_r4_2"/>
    <property type="match status" value="1"/>
</dbReference>
<dbReference type="GO" id="GO:0006352">
    <property type="term" value="P:DNA-templated transcription initiation"/>
    <property type="evidence" value="ECO:0007669"/>
    <property type="project" value="InterPro"/>
</dbReference>
<keyword evidence="2" id="KW-0805">Transcription regulation</keyword>
<dbReference type="InterPro" id="IPR013249">
    <property type="entry name" value="RNA_pol_sigma70_r4_t2"/>
</dbReference>
<dbReference type="EC" id="2.7.7.6" evidence="7"/>
<dbReference type="SUPFAM" id="SSF88946">
    <property type="entry name" value="Sigma2 domain of RNA polymerase sigma factors"/>
    <property type="match status" value="1"/>
</dbReference>
<dbReference type="GO" id="GO:0003677">
    <property type="term" value="F:DNA binding"/>
    <property type="evidence" value="ECO:0007669"/>
    <property type="project" value="InterPro"/>
</dbReference>
<dbReference type="InterPro" id="IPR013325">
    <property type="entry name" value="RNA_pol_sigma_r2"/>
</dbReference>
<comment type="similarity">
    <text evidence="1">Belongs to the sigma-70 factor family. ECF subfamily.</text>
</comment>
<dbReference type="InterPro" id="IPR014284">
    <property type="entry name" value="RNA_pol_sigma-70_dom"/>
</dbReference>
<proteinExistence type="inferred from homology"/>
<dbReference type="GO" id="GO:0003899">
    <property type="term" value="F:DNA-directed RNA polymerase activity"/>
    <property type="evidence" value="ECO:0007669"/>
    <property type="project" value="UniProtKB-EC"/>
</dbReference>
<dbReference type="AlphaFoldDB" id="A0A7G9SLY5"/>
<evidence type="ECO:0000256" key="4">
    <source>
        <dbReference type="ARBA" id="ARBA00023163"/>
    </source>
</evidence>
<reference evidence="7 8" key="1">
    <citation type="submission" date="2020-08" db="EMBL/GenBank/DDBJ databases">
        <title>Genome sequence of Thermomonas carbonis KCTC 42013T.</title>
        <authorList>
            <person name="Hyun D.-W."/>
            <person name="Bae J.-W."/>
        </authorList>
    </citation>
    <scope>NUCLEOTIDE SEQUENCE [LARGE SCALE GENOMIC DNA]</scope>
    <source>
        <strain evidence="7 8">KCTC 42013</strain>
    </source>
</reference>
<dbReference type="Gene3D" id="1.10.1740.10">
    <property type="match status" value="1"/>
</dbReference>
<evidence type="ECO:0000313" key="8">
    <source>
        <dbReference type="Proteomes" id="UP000515804"/>
    </source>
</evidence>
<dbReference type="RefSeq" id="WP_187551384.1">
    <property type="nucleotide sequence ID" value="NZ_BMZL01000002.1"/>
</dbReference>
<gene>
    <name evidence="7" type="ORF">H9L16_08920</name>
</gene>
<name>A0A7G9SLY5_9GAMM</name>
<dbReference type="CDD" id="cd06171">
    <property type="entry name" value="Sigma70_r4"/>
    <property type="match status" value="1"/>
</dbReference>
<keyword evidence="7" id="KW-0808">Transferase</keyword>
<organism evidence="7 8">
    <name type="scientific">Thermomonas carbonis</name>
    <dbReference type="NCBI Taxonomy" id="1463158"/>
    <lineage>
        <taxon>Bacteria</taxon>
        <taxon>Pseudomonadati</taxon>
        <taxon>Pseudomonadota</taxon>
        <taxon>Gammaproteobacteria</taxon>
        <taxon>Lysobacterales</taxon>
        <taxon>Lysobacteraceae</taxon>
        <taxon>Thermomonas</taxon>
    </lineage>
</organism>
<dbReference type="InterPro" id="IPR013324">
    <property type="entry name" value="RNA_pol_sigma_r3/r4-like"/>
</dbReference>